<evidence type="ECO:0000256" key="3">
    <source>
        <dbReference type="ARBA" id="ARBA00023002"/>
    </source>
</evidence>
<dbReference type="RefSeq" id="WP_132165783.1">
    <property type="nucleotide sequence ID" value="NZ_SMKX01000008.1"/>
</dbReference>
<dbReference type="GO" id="GO:0004497">
    <property type="term" value="F:monooxygenase activity"/>
    <property type="evidence" value="ECO:0007669"/>
    <property type="project" value="UniProtKB-KW"/>
</dbReference>
<evidence type="ECO:0000259" key="5">
    <source>
        <dbReference type="Pfam" id="PF01494"/>
    </source>
</evidence>
<dbReference type="PANTHER" id="PTHR47178">
    <property type="entry name" value="MONOOXYGENASE, FAD-BINDING"/>
    <property type="match status" value="1"/>
</dbReference>
<feature type="domain" description="FAD-binding" evidence="5">
    <location>
        <begin position="293"/>
        <end position="345"/>
    </location>
</feature>
<dbReference type="AlphaFoldDB" id="A0A4R4ZVX4"/>
<keyword evidence="1" id="KW-0285">Flavoprotein</keyword>
<protein>
    <submittedName>
        <fullName evidence="6">FAD-dependent monooxygenase</fullName>
    </submittedName>
</protein>
<evidence type="ECO:0000313" key="6">
    <source>
        <dbReference type="EMBL" id="TDD62209.1"/>
    </source>
</evidence>
<dbReference type="SUPFAM" id="SSF51905">
    <property type="entry name" value="FAD/NAD(P)-binding domain"/>
    <property type="match status" value="1"/>
</dbReference>
<keyword evidence="2" id="KW-0274">FAD</keyword>
<keyword evidence="7" id="KW-1185">Reference proteome</keyword>
<keyword evidence="4 6" id="KW-0503">Monooxygenase</keyword>
<dbReference type="Pfam" id="PF01494">
    <property type="entry name" value="FAD_binding_3"/>
    <property type="match status" value="2"/>
</dbReference>
<proteinExistence type="predicted"/>
<feature type="domain" description="FAD-binding" evidence="5">
    <location>
        <begin position="3"/>
        <end position="170"/>
    </location>
</feature>
<dbReference type="GO" id="GO:0071949">
    <property type="term" value="F:FAD binding"/>
    <property type="evidence" value="ECO:0007669"/>
    <property type="project" value="InterPro"/>
</dbReference>
<dbReference type="InterPro" id="IPR036188">
    <property type="entry name" value="FAD/NAD-bd_sf"/>
</dbReference>
<dbReference type="InterPro" id="IPR002938">
    <property type="entry name" value="FAD-bd"/>
</dbReference>
<dbReference type="EMBL" id="SMKX01000008">
    <property type="protein sequence ID" value="TDD62209.1"/>
    <property type="molecule type" value="Genomic_DNA"/>
</dbReference>
<evidence type="ECO:0000313" key="7">
    <source>
        <dbReference type="Proteomes" id="UP000295124"/>
    </source>
</evidence>
<accession>A0A4R4ZVX4</accession>
<organism evidence="6 7">
    <name type="scientific">Kribbella antibiotica</name>
    <dbReference type="NCBI Taxonomy" id="190195"/>
    <lineage>
        <taxon>Bacteria</taxon>
        <taxon>Bacillati</taxon>
        <taxon>Actinomycetota</taxon>
        <taxon>Actinomycetes</taxon>
        <taxon>Propionibacteriales</taxon>
        <taxon>Kribbellaceae</taxon>
        <taxon>Kribbella</taxon>
    </lineage>
</organism>
<gene>
    <name evidence="6" type="ORF">E1263_04860</name>
</gene>
<dbReference type="PANTHER" id="PTHR47178:SF5">
    <property type="entry name" value="FAD-BINDING DOMAIN-CONTAINING PROTEIN"/>
    <property type="match status" value="1"/>
</dbReference>
<evidence type="ECO:0000256" key="2">
    <source>
        <dbReference type="ARBA" id="ARBA00022827"/>
    </source>
</evidence>
<comment type="caution">
    <text evidence="6">The sequence shown here is derived from an EMBL/GenBank/DDBJ whole genome shotgun (WGS) entry which is preliminary data.</text>
</comment>
<sequence>MTVRVLIAGGGIGGLCLAQGLRKAGVEVRVFERDLAPDSRQQGYRLNIEPVGSAALHHCLPPASWDRFVATAGDPGPGMGVFDERLHLLMRENSSTDPADPVHAVHAVSRGGLRKILLSGLEADVHFGKTFTGYEIAGSGEVTAAFEDGSTAIGDVLIGADGVRSPVRRQQLPHAGYLDPQAIGIGGKLALTAETEDWLPGALTSSKNMILPPRDFLFTSVFRRRDRQDTTDTDYVMWAYVAHRSTLTAGLTGPRGPILRDHVQARMTGWDPQLVRLVGDSDPDTIERFDFTAGRRIGPWETSQVTLLGDALHPMPPVGGLGGNAALQDARVLCEALTAVDRGERPLFEALSVAEETIRSHGFGAAAEALRYTKLASSRSRALRRTARTFFRVCGLVPPLRKAIFES</sequence>
<name>A0A4R4ZVX4_9ACTN</name>
<keyword evidence="3" id="KW-0560">Oxidoreductase</keyword>
<dbReference type="PRINTS" id="PR00420">
    <property type="entry name" value="RNGMNOXGNASE"/>
</dbReference>
<evidence type="ECO:0000256" key="4">
    <source>
        <dbReference type="ARBA" id="ARBA00023033"/>
    </source>
</evidence>
<dbReference type="Gene3D" id="3.50.50.60">
    <property type="entry name" value="FAD/NAD(P)-binding domain"/>
    <property type="match status" value="1"/>
</dbReference>
<dbReference type="Proteomes" id="UP000295124">
    <property type="component" value="Unassembled WGS sequence"/>
</dbReference>
<reference evidence="6 7" key="1">
    <citation type="submission" date="2019-03" db="EMBL/GenBank/DDBJ databases">
        <title>Draft genome sequences of novel Actinobacteria.</title>
        <authorList>
            <person name="Sahin N."/>
            <person name="Ay H."/>
            <person name="Saygin H."/>
        </authorList>
    </citation>
    <scope>NUCLEOTIDE SEQUENCE [LARGE SCALE GENOMIC DNA]</scope>
    <source>
        <strain evidence="6 7">JCM 13523</strain>
    </source>
</reference>
<evidence type="ECO:0000256" key="1">
    <source>
        <dbReference type="ARBA" id="ARBA00022630"/>
    </source>
</evidence>
<dbReference type="OrthoDB" id="3212532at2"/>